<evidence type="ECO:0000313" key="1">
    <source>
        <dbReference type="EMBL" id="KAI3354102.1"/>
    </source>
</evidence>
<sequence>MAAWAVPSSRLTTRREGTWNVGLTSTHSWGSGTELLERGWTLHYSGVAQGEWRQAGAGLLIASPAQGRHVLEFTPVNERVASLQPSGRGGRLFVPMGRMAVQSAWPCWSPWEGYLIVLQLETPLFYWGTSMLLRGQRQGPVGNVWLSPLSGRSSTPTSRERFSQILREAGDIESWSGPCSLPPLSMTLAVRSLWTQGLWCLSWRQPPETQWWTPEVRDAVMLKKGFLLGHVGLWDSWHLQLMGTVLTGQASCSPGLSWRQKLSAGGGAVDLNWGYLLDSGRNTSRRISSIPPTRLPLRKRRLSSRMSHQGRPRTRWRDYVSRLAWERLGVPLEKLEEVSGVYSAALNSLMVFGMKGPVEALLPTPWVSESVAEGAA</sequence>
<dbReference type="EMBL" id="CM041552">
    <property type="protein sequence ID" value="KAI3354102.1"/>
    <property type="molecule type" value="Genomic_DNA"/>
</dbReference>
<organism evidence="1 2">
    <name type="scientific">Scortum barcoo</name>
    <name type="common">barcoo grunter</name>
    <dbReference type="NCBI Taxonomy" id="214431"/>
    <lineage>
        <taxon>Eukaryota</taxon>
        <taxon>Metazoa</taxon>
        <taxon>Chordata</taxon>
        <taxon>Craniata</taxon>
        <taxon>Vertebrata</taxon>
        <taxon>Euteleostomi</taxon>
        <taxon>Actinopterygii</taxon>
        <taxon>Neopterygii</taxon>
        <taxon>Teleostei</taxon>
        <taxon>Neoteleostei</taxon>
        <taxon>Acanthomorphata</taxon>
        <taxon>Eupercaria</taxon>
        <taxon>Centrarchiformes</taxon>
        <taxon>Terapontoidei</taxon>
        <taxon>Terapontidae</taxon>
        <taxon>Scortum</taxon>
    </lineage>
</organism>
<gene>
    <name evidence="1" type="ORF">L3Q82_018654</name>
</gene>
<comment type="caution">
    <text evidence="1">The sequence shown here is derived from an EMBL/GenBank/DDBJ whole genome shotgun (WGS) entry which is preliminary data.</text>
</comment>
<dbReference type="Proteomes" id="UP000831701">
    <property type="component" value="Chromosome 22"/>
</dbReference>
<proteinExistence type="predicted"/>
<evidence type="ECO:0000313" key="2">
    <source>
        <dbReference type="Proteomes" id="UP000831701"/>
    </source>
</evidence>
<keyword evidence="2" id="KW-1185">Reference proteome</keyword>
<name>A0ACB8VEI0_9TELE</name>
<reference evidence="1" key="1">
    <citation type="submission" date="2022-04" db="EMBL/GenBank/DDBJ databases">
        <title>Jade perch genome.</title>
        <authorList>
            <person name="Chao B."/>
        </authorList>
    </citation>
    <scope>NUCLEOTIDE SEQUENCE</scope>
    <source>
        <strain evidence="1">CB-2022</strain>
    </source>
</reference>
<accession>A0ACB8VEI0</accession>
<protein>
    <submittedName>
        <fullName evidence="1">Uncharacterized protein</fullName>
    </submittedName>
</protein>